<dbReference type="PROSITE" id="PS01042">
    <property type="entry name" value="HOMOSER_DHGENASE"/>
    <property type="match status" value="1"/>
</dbReference>
<dbReference type="PANTHER" id="PTHR43331:SF1">
    <property type="entry name" value="HOMOSERINE DEHYDROGENASE"/>
    <property type="match status" value="1"/>
</dbReference>
<evidence type="ECO:0000256" key="5">
    <source>
        <dbReference type="ARBA" id="ARBA00013376"/>
    </source>
</evidence>
<keyword evidence="14" id="KW-1185">Reference proteome</keyword>
<keyword evidence="8" id="KW-0560">Oxidoreductase</keyword>
<name>A0A4V3RZ49_9PROT</name>
<evidence type="ECO:0000256" key="4">
    <source>
        <dbReference type="ARBA" id="ARBA00013213"/>
    </source>
</evidence>
<evidence type="ECO:0000313" key="13">
    <source>
        <dbReference type="EMBL" id="TGY92869.1"/>
    </source>
</evidence>
<protein>
    <recommendedName>
        <fullName evidence="5">Homoserine dehydrogenase</fullName>
        <ecNumber evidence="4">1.1.1.3</ecNumber>
    </recommendedName>
</protein>
<evidence type="ECO:0000256" key="7">
    <source>
        <dbReference type="ARBA" id="ARBA00022697"/>
    </source>
</evidence>
<dbReference type="GO" id="GO:0009086">
    <property type="term" value="P:methionine biosynthetic process"/>
    <property type="evidence" value="ECO:0007669"/>
    <property type="project" value="UniProtKB-KW"/>
</dbReference>
<feature type="domain" description="Homoserine dehydrogenase catalytic" evidence="11">
    <location>
        <begin position="138"/>
        <end position="315"/>
    </location>
</feature>
<organism evidence="13 14">
    <name type="scientific">Marinicauda pacifica</name>
    <dbReference type="NCBI Taxonomy" id="1133559"/>
    <lineage>
        <taxon>Bacteria</taxon>
        <taxon>Pseudomonadati</taxon>
        <taxon>Pseudomonadota</taxon>
        <taxon>Alphaproteobacteria</taxon>
        <taxon>Maricaulales</taxon>
        <taxon>Maricaulaceae</taxon>
        <taxon>Marinicauda</taxon>
    </lineage>
</organism>
<evidence type="ECO:0000259" key="12">
    <source>
        <dbReference type="Pfam" id="PF03447"/>
    </source>
</evidence>
<dbReference type="SUPFAM" id="SSF51735">
    <property type="entry name" value="NAD(P)-binding Rossmann-fold domains"/>
    <property type="match status" value="1"/>
</dbReference>
<dbReference type="GO" id="GO:0050661">
    <property type="term" value="F:NADP binding"/>
    <property type="evidence" value="ECO:0007669"/>
    <property type="project" value="InterPro"/>
</dbReference>
<dbReference type="OrthoDB" id="9808167at2"/>
<dbReference type="AlphaFoldDB" id="A0A4V3RZ49"/>
<evidence type="ECO:0000256" key="9">
    <source>
        <dbReference type="ARBA" id="ARBA00023167"/>
    </source>
</evidence>
<evidence type="ECO:0000256" key="10">
    <source>
        <dbReference type="RuleBase" id="RU004171"/>
    </source>
</evidence>
<proteinExistence type="inferred from homology"/>
<dbReference type="Pfam" id="PF03447">
    <property type="entry name" value="NAD_binding_3"/>
    <property type="match status" value="1"/>
</dbReference>
<accession>A0A4V3RZ49</accession>
<evidence type="ECO:0000313" key="14">
    <source>
        <dbReference type="Proteomes" id="UP000305451"/>
    </source>
</evidence>
<gene>
    <name evidence="13" type="ORF">E5162_07305</name>
</gene>
<dbReference type="EMBL" id="SRXV01000002">
    <property type="protein sequence ID" value="TGY92869.1"/>
    <property type="molecule type" value="Genomic_DNA"/>
</dbReference>
<keyword evidence="7" id="KW-0791">Threonine biosynthesis</keyword>
<keyword evidence="9" id="KW-0486">Methionine biosynthesis</keyword>
<dbReference type="UniPathway" id="UPA00050">
    <property type="reaction ID" value="UER00063"/>
</dbReference>
<feature type="domain" description="Aspartate/homoserine dehydrogenase NAD-binding" evidence="12">
    <location>
        <begin position="27"/>
        <end position="129"/>
    </location>
</feature>
<keyword evidence="6" id="KW-0028">Amino-acid biosynthesis</keyword>
<comment type="similarity">
    <text evidence="3 10">Belongs to the homoserine dehydrogenase family.</text>
</comment>
<dbReference type="Gene3D" id="3.30.360.10">
    <property type="entry name" value="Dihydrodipicolinate Reductase, domain 2"/>
    <property type="match status" value="1"/>
</dbReference>
<reference evidence="13 14" key="1">
    <citation type="journal article" date="2013" name="Int. J. Syst. Evol. Microbiol.">
        <title>Marinicauda pacifica gen. nov., sp. nov., a prosthecate alphaproteobacterium of the family Hyphomonadaceae isolated from deep seawater.</title>
        <authorList>
            <person name="Zhang X.Y."/>
            <person name="Li G.W."/>
            <person name="Wang C.S."/>
            <person name="Zhang Y.J."/>
            <person name="Xu X.W."/>
            <person name="Li H."/>
            <person name="Liu A."/>
            <person name="Liu C."/>
            <person name="Xie B.B."/>
            <person name="Qin Q.L."/>
            <person name="Xu Z."/>
            <person name="Chen X.L."/>
            <person name="Zhou B.C."/>
            <person name="Zhang Y.Z."/>
        </authorList>
    </citation>
    <scope>NUCLEOTIDE SEQUENCE [LARGE SCALE GENOMIC DNA]</scope>
    <source>
        <strain evidence="13 14">P-1 km-3</strain>
    </source>
</reference>
<dbReference type="InterPro" id="IPR019811">
    <property type="entry name" value="HDH_CS"/>
</dbReference>
<evidence type="ECO:0000256" key="6">
    <source>
        <dbReference type="ARBA" id="ARBA00022605"/>
    </source>
</evidence>
<dbReference type="SUPFAM" id="SSF55347">
    <property type="entry name" value="Glyceraldehyde-3-phosphate dehydrogenase-like, C-terminal domain"/>
    <property type="match status" value="1"/>
</dbReference>
<dbReference type="InterPro" id="IPR036291">
    <property type="entry name" value="NAD(P)-bd_dom_sf"/>
</dbReference>
<evidence type="ECO:0000256" key="3">
    <source>
        <dbReference type="ARBA" id="ARBA00006753"/>
    </source>
</evidence>
<dbReference type="FunFam" id="3.30.360.10:FF:000005">
    <property type="entry name" value="Homoserine dehydrogenase"/>
    <property type="match status" value="1"/>
</dbReference>
<dbReference type="Pfam" id="PF00742">
    <property type="entry name" value="Homoserine_dh"/>
    <property type="match status" value="1"/>
</dbReference>
<evidence type="ECO:0000259" key="11">
    <source>
        <dbReference type="Pfam" id="PF00742"/>
    </source>
</evidence>
<dbReference type="InterPro" id="IPR005106">
    <property type="entry name" value="Asp/hSer_DH_NAD-bd"/>
</dbReference>
<comment type="caution">
    <text evidence="13">The sequence shown here is derived from an EMBL/GenBank/DDBJ whole genome shotgun (WGS) entry which is preliminary data.</text>
</comment>
<comment type="pathway">
    <text evidence="1">Amino-acid biosynthesis; L-threonine biosynthesis; L-threonine from L-aspartate: step 3/5.</text>
</comment>
<dbReference type="Gene3D" id="3.40.50.720">
    <property type="entry name" value="NAD(P)-binding Rossmann-like Domain"/>
    <property type="match status" value="1"/>
</dbReference>
<dbReference type="InterPro" id="IPR001342">
    <property type="entry name" value="HDH_cat"/>
</dbReference>
<evidence type="ECO:0000256" key="2">
    <source>
        <dbReference type="ARBA" id="ARBA00005062"/>
    </source>
</evidence>
<dbReference type="UniPathway" id="UPA00051">
    <property type="reaction ID" value="UER00465"/>
</dbReference>
<comment type="pathway">
    <text evidence="2">Amino-acid biosynthesis; L-methionine biosynthesis via de novo pathway; L-homoserine from L-aspartate: step 3/3.</text>
</comment>
<evidence type="ECO:0000256" key="8">
    <source>
        <dbReference type="ARBA" id="ARBA00023002"/>
    </source>
</evidence>
<dbReference type="PANTHER" id="PTHR43331">
    <property type="entry name" value="HOMOSERINE DEHYDROGENASE"/>
    <property type="match status" value="1"/>
</dbReference>
<sequence>MTTLFTLAPAASPVASSTGSIRAVMLGCGTVGSGVLLRLPRAIRLEALLVKDRTRARPTRAPVFTDIDDILSLRPELVIEALPGGEEAERALERAVAAGCHIVSANKDVCARRPDLEARTRQAGRTFAYAAAVGGGVPVLEAIAQLKAQGRQLIRARAVVNGTSNFVLDRLAAGQSLETAVTAAQEAGFAEADPGADLDGHDAACKLALMARTAWGVDLDPRAIPAQSLRDLDPVAPARAVENGCRIRQVASLRREGGTVTAEVRLETLSLDDPLSRTKDEANCVVLHAETGLPVVLSGKGAGKGPTAASMLGDIARLLAETC</sequence>
<dbReference type="Proteomes" id="UP000305451">
    <property type="component" value="Unassembled WGS sequence"/>
</dbReference>
<dbReference type="RefSeq" id="WP_135944435.1">
    <property type="nucleotide sequence ID" value="NZ_BMEI01000002.1"/>
</dbReference>
<dbReference type="EC" id="1.1.1.3" evidence="4"/>
<dbReference type="GO" id="GO:0009088">
    <property type="term" value="P:threonine biosynthetic process"/>
    <property type="evidence" value="ECO:0007669"/>
    <property type="project" value="UniProtKB-UniPathway"/>
</dbReference>
<evidence type="ECO:0000256" key="1">
    <source>
        <dbReference type="ARBA" id="ARBA00005056"/>
    </source>
</evidence>
<dbReference type="GO" id="GO:0004412">
    <property type="term" value="F:homoserine dehydrogenase activity"/>
    <property type="evidence" value="ECO:0007669"/>
    <property type="project" value="UniProtKB-EC"/>
</dbReference>